<dbReference type="EMBL" id="CACTIH010003657">
    <property type="protein sequence ID" value="CAA2980879.1"/>
    <property type="molecule type" value="Genomic_DNA"/>
</dbReference>
<proteinExistence type="predicted"/>
<organism evidence="1 2">
    <name type="scientific">Olea europaea subsp. europaea</name>
    <dbReference type="NCBI Taxonomy" id="158383"/>
    <lineage>
        <taxon>Eukaryota</taxon>
        <taxon>Viridiplantae</taxon>
        <taxon>Streptophyta</taxon>
        <taxon>Embryophyta</taxon>
        <taxon>Tracheophyta</taxon>
        <taxon>Spermatophyta</taxon>
        <taxon>Magnoliopsida</taxon>
        <taxon>eudicotyledons</taxon>
        <taxon>Gunneridae</taxon>
        <taxon>Pentapetalae</taxon>
        <taxon>asterids</taxon>
        <taxon>lamiids</taxon>
        <taxon>Lamiales</taxon>
        <taxon>Oleaceae</taxon>
        <taxon>Oleeae</taxon>
        <taxon>Olea</taxon>
    </lineage>
</organism>
<dbReference type="AlphaFoldDB" id="A0A8S0RLX5"/>
<protein>
    <submittedName>
        <fullName evidence="1">Uncharacterized protein</fullName>
    </submittedName>
</protein>
<keyword evidence="2" id="KW-1185">Reference proteome</keyword>
<gene>
    <name evidence="1" type="ORF">OLEA9_A045488</name>
</gene>
<dbReference type="Gene3D" id="3.30.200.20">
    <property type="entry name" value="Phosphorylase Kinase, domain 1"/>
    <property type="match status" value="1"/>
</dbReference>
<comment type="caution">
    <text evidence="1">The sequence shown here is derived from an EMBL/GenBank/DDBJ whole genome shotgun (WGS) entry which is preliminary data.</text>
</comment>
<evidence type="ECO:0000313" key="2">
    <source>
        <dbReference type="Proteomes" id="UP000594638"/>
    </source>
</evidence>
<dbReference type="OrthoDB" id="749268at2759"/>
<accession>A0A8S0RLX5</accession>
<dbReference type="Gramene" id="OE9A045488T1">
    <property type="protein sequence ID" value="OE9A045488C1"/>
    <property type="gene ID" value="OE9A045488"/>
</dbReference>
<sequence>MVAPRLIASLLSSPNQFSCNVNGAKSGSFYLIRDVTVVSTFPSILSTAGNLLALPTASVALLQDAVASDFLLQWNGKQTKRGKFLLNHGSLAPNGYNYSEVRNITKFFSDKLGRGGYGSVYKGMLSRF</sequence>
<name>A0A8S0RLX5_OLEEU</name>
<dbReference type="Proteomes" id="UP000594638">
    <property type="component" value="Unassembled WGS sequence"/>
</dbReference>
<reference evidence="1 2" key="1">
    <citation type="submission" date="2019-12" db="EMBL/GenBank/DDBJ databases">
        <authorList>
            <person name="Alioto T."/>
            <person name="Alioto T."/>
            <person name="Gomez Garrido J."/>
        </authorList>
    </citation>
    <scope>NUCLEOTIDE SEQUENCE [LARGE SCALE GENOMIC DNA]</scope>
</reference>
<evidence type="ECO:0000313" key="1">
    <source>
        <dbReference type="EMBL" id="CAA2980879.1"/>
    </source>
</evidence>